<dbReference type="InterPro" id="IPR032781">
    <property type="entry name" value="ABC_tran_Xtn"/>
</dbReference>
<keyword evidence="1" id="KW-0677">Repeat</keyword>
<dbReference type="SUPFAM" id="SSF52540">
    <property type="entry name" value="P-loop containing nucleoside triphosphate hydrolases"/>
    <property type="match status" value="2"/>
</dbReference>
<keyword evidence="7" id="KW-1185">Reference proteome</keyword>
<evidence type="ECO:0000313" key="7">
    <source>
        <dbReference type="Proteomes" id="UP001055712"/>
    </source>
</evidence>
<dbReference type="GO" id="GO:0005524">
    <property type="term" value="F:ATP binding"/>
    <property type="evidence" value="ECO:0007669"/>
    <property type="project" value="UniProtKB-KW"/>
</dbReference>
<feature type="domain" description="ABC transporter" evidence="5">
    <location>
        <begin position="187"/>
        <end position="477"/>
    </location>
</feature>
<dbReference type="OrthoDB" id="2110130at2759"/>
<dbReference type="FunFam" id="3.40.50.300:FF:000104">
    <property type="entry name" value="ATP-binding cassette sub-family F member 3"/>
    <property type="match status" value="1"/>
</dbReference>
<dbReference type="InterPro" id="IPR050611">
    <property type="entry name" value="ABCF"/>
</dbReference>
<dbReference type="EMBL" id="SIDB01000013">
    <property type="protein sequence ID" value="KAI3424218.1"/>
    <property type="molecule type" value="Genomic_DNA"/>
</dbReference>
<dbReference type="PROSITE" id="PS00211">
    <property type="entry name" value="ABC_TRANSPORTER_1"/>
    <property type="match status" value="2"/>
</dbReference>
<dbReference type="PANTHER" id="PTHR19211">
    <property type="entry name" value="ATP-BINDING TRANSPORT PROTEIN-RELATED"/>
    <property type="match status" value="1"/>
</dbReference>
<name>A0A9D4TFH5_CHLVU</name>
<sequence>MDPRAAVASVFGDGGDETVLEYVAACVDDQFEWGQDAEDAYEAFGEMLVDSGCVPDDEAALDACRRLQRLIKGEDGNAASSGASNFRALEGGPVLLDEMNRVSVHPSEVNKIGKNMIQGLFSGDGSAEEDFSLMTEKDAAKIRKQKERTEKQEMAAFRAHQAEATKALNGMKVQVVRNTGGPAVRDLHLENFSVSNGGAELIENGNCTFAFGRRYGLVGRNGTGKTTLLRHLAQRAIKGIPENCQILHVEQEVVGDNTTAIDAVLECDTERLSLLAEEQELMEKLNASSGTAAVPAADQQHQQQIGAAAAANGTAAAAHGGAANGAAAGVADAGLAQSARLAEVGKRLLEIDAYGAKARAAAILAGLSFTSEMQEKPTKKFSGGWRMRVALARALFVEPDLLLLDEPTNHLDLHAVLWLQDYLLKWPKTLVVVSHAREFLNTVCTDVLHLHSRAITTYRGNYDTFEKTSRERVKNAKAAAEAQDMKRKHMQAFIDKFRYNANRAALVQSRIKALERLADVEVVDVDPTYIFRFPTPPDAASPPILGFTDVEFAYPGGPVLFTDLNFGLDLTSRFAIVGPNGIGKSTLLGLISGELEPTKGHVFRNPKVRLATFSQHHVDGLDLALSPLAYMCKIYPQHKEEVHRGQLSSFGIPADLAAQPMYTLSGGQKSRVAMARVTFTKPHLLLLDEPSNHLDMDAVAALVEGLALFQGGVLMVSHDQHLIESTVDELWAVENGTVKVFHGTFEDYKRRLKLMSRA</sequence>
<dbReference type="InterPro" id="IPR017871">
    <property type="entry name" value="ABC_transporter-like_CS"/>
</dbReference>
<evidence type="ECO:0000256" key="2">
    <source>
        <dbReference type="ARBA" id="ARBA00022741"/>
    </source>
</evidence>
<evidence type="ECO:0000259" key="5">
    <source>
        <dbReference type="PROSITE" id="PS50893"/>
    </source>
</evidence>
<dbReference type="InterPro" id="IPR003439">
    <property type="entry name" value="ABC_transporter-like_ATP-bd"/>
</dbReference>
<dbReference type="Pfam" id="PF12848">
    <property type="entry name" value="ABC_tran_Xtn"/>
    <property type="match status" value="1"/>
</dbReference>
<dbReference type="AlphaFoldDB" id="A0A9D4TFH5"/>
<dbReference type="CDD" id="cd03221">
    <property type="entry name" value="ABCF_EF-3"/>
    <property type="match status" value="2"/>
</dbReference>
<gene>
    <name evidence="6" type="ORF">D9Q98_009574</name>
</gene>
<dbReference type="InterPro" id="IPR027417">
    <property type="entry name" value="P-loop_NTPase"/>
</dbReference>
<feature type="domain" description="ABC transporter" evidence="5">
    <location>
        <begin position="545"/>
        <end position="758"/>
    </location>
</feature>
<dbReference type="SMART" id="SM00382">
    <property type="entry name" value="AAA"/>
    <property type="match status" value="2"/>
</dbReference>
<keyword evidence="2" id="KW-0547">Nucleotide-binding</keyword>
<dbReference type="GO" id="GO:0016887">
    <property type="term" value="F:ATP hydrolysis activity"/>
    <property type="evidence" value="ECO:0007669"/>
    <property type="project" value="InterPro"/>
</dbReference>
<keyword evidence="3" id="KW-0067">ATP-binding</keyword>
<dbReference type="Proteomes" id="UP001055712">
    <property type="component" value="Unassembled WGS sequence"/>
</dbReference>
<evidence type="ECO:0000256" key="3">
    <source>
        <dbReference type="ARBA" id="ARBA00022840"/>
    </source>
</evidence>
<dbReference type="Pfam" id="PF00005">
    <property type="entry name" value="ABC_tran"/>
    <property type="match status" value="2"/>
</dbReference>
<organism evidence="6 7">
    <name type="scientific">Chlorella vulgaris</name>
    <name type="common">Green alga</name>
    <dbReference type="NCBI Taxonomy" id="3077"/>
    <lineage>
        <taxon>Eukaryota</taxon>
        <taxon>Viridiplantae</taxon>
        <taxon>Chlorophyta</taxon>
        <taxon>core chlorophytes</taxon>
        <taxon>Trebouxiophyceae</taxon>
        <taxon>Chlorellales</taxon>
        <taxon>Chlorellaceae</taxon>
        <taxon>Chlorella clade</taxon>
        <taxon>Chlorella</taxon>
    </lineage>
</organism>
<evidence type="ECO:0000256" key="4">
    <source>
        <dbReference type="ARBA" id="ARBA00061344"/>
    </source>
</evidence>
<evidence type="ECO:0000256" key="1">
    <source>
        <dbReference type="ARBA" id="ARBA00022737"/>
    </source>
</evidence>
<dbReference type="PANTHER" id="PTHR19211:SF117">
    <property type="entry name" value="ATP-BINDING CASSETTE SUB-FAMILY F MEMBER 3"/>
    <property type="match status" value="1"/>
</dbReference>
<comment type="similarity">
    <text evidence="4">Belongs to the ABC transporter superfamily. ABCF family. EF3 (TC 3.A.1.121) subfamily.</text>
</comment>
<reference evidence="6" key="1">
    <citation type="journal article" date="2019" name="Plant J.">
        <title>Chlorella vulgaris genome assembly and annotation reveals the molecular basis for metabolic acclimation to high light conditions.</title>
        <authorList>
            <person name="Cecchin M."/>
            <person name="Marcolungo L."/>
            <person name="Rossato M."/>
            <person name="Girolomoni L."/>
            <person name="Cosentino E."/>
            <person name="Cuine S."/>
            <person name="Li-Beisson Y."/>
            <person name="Delledonne M."/>
            <person name="Ballottari M."/>
        </authorList>
    </citation>
    <scope>NUCLEOTIDE SEQUENCE</scope>
    <source>
        <strain evidence="6">211/11P</strain>
    </source>
</reference>
<reference evidence="6" key="2">
    <citation type="submission" date="2020-11" db="EMBL/GenBank/DDBJ databases">
        <authorList>
            <person name="Cecchin M."/>
            <person name="Marcolungo L."/>
            <person name="Rossato M."/>
            <person name="Girolomoni L."/>
            <person name="Cosentino E."/>
            <person name="Cuine S."/>
            <person name="Li-Beisson Y."/>
            <person name="Delledonne M."/>
            <person name="Ballottari M."/>
        </authorList>
    </citation>
    <scope>NUCLEOTIDE SEQUENCE</scope>
    <source>
        <strain evidence="6">211/11P</strain>
        <tissue evidence="6">Whole cell</tissue>
    </source>
</reference>
<protein>
    <recommendedName>
        <fullName evidence="5">ABC transporter domain-containing protein</fullName>
    </recommendedName>
</protein>
<proteinExistence type="inferred from homology"/>
<evidence type="ECO:0000313" key="6">
    <source>
        <dbReference type="EMBL" id="KAI3424218.1"/>
    </source>
</evidence>
<dbReference type="Gene3D" id="3.40.50.300">
    <property type="entry name" value="P-loop containing nucleotide triphosphate hydrolases"/>
    <property type="match status" value="2"/>
</dbReference>
<accession>A0A9D4TFH5</accession>
<dbReference type="InterPro" id="IPR003593">
    <property type="entry name" value="AAA+_ATPase"/>
</dbReference>
<dbReference type="PROSITE" id="PS50893">
    <property type="entry name" value="ABC_TRANSPORTER_2"/>
    <property type="match status" value="2"/>
</dbReference>
<comment type="caution">
    <text evidence="6">The sequence shown here is derived from an EMBL/GenBank/DDBJ whole genome shotgun (WGS) entry which is preliminary data.</text>
</comment>